<keyword evidence="2" id="KW-1185">Reference proteome</keyword>
<reference evidence="1 2" key="1">
    <citation type="submission" date="2018-12" db="EMBL/GenBank/DDBJ databases">
        <title>bacterium Hansschlegelia zhihuaiae S113.</title>
        <authorList>
            <person name="He J."/>
        </authorList>
    </citation>
    <scope>NUCLEOTIDE SEQUENCE [LARGE SCALE GENOMIC DNA]</scope>
    <source>
        <strain evidence="1 2">S 113</strain>
    </source>
</reference>
<sequence length="87" mass="9709">MLEQATESSRVVAPEIWDSAYAAVDEMLDDVAIENGVDAMVCAARAMACAITVHLIERIGPREALAALRWVCRPSVQHLRKMEEWLQ</sequence>
<organism evidence="1 2">
    <name type="scientific">Hansschlegelia zhihuaiae</name>
    <dbReference type="NCBI Taxonomy" id="405005"/>
    <lineage>
        <taxon>Bacteria</taxon>
        <taxon>Pseudomonadati</taxon>
        <taxon>Pseudomonadota</taxon>
        <taxon>Alphaproteobacteria</taxon>
        <taxon>Hyphomicrobiales</taxon>
        <taxon>Methylopilaceae</taxon>
        <taxon>Hansschlegelia</taxon>
    </lineage>
</organism>
<dbReference type="EMBL" id="RYFI01000032">
    <property type="protein sequence ID" value="RXF67560.1"/>
    <property type="molecule type" value="Genomic_DNA"/>
</dbReference>
<comment type="caution">
    <text evidence="1">The sequence shown here is derived from an EMBL/GenBank/DDBJ whole genome shotgun (WGS) entry which is preliminary data.</text>
</comment>
<accession>A0A4Q0M3Q4</accession>
<evidence type="ECO:0000313" key="1">
    <source>
        <dbReference type="EMBL" id="RXF67560.1"/>
    </source>
</evidence>
<gene>
    <name evidence="1" type="ORF">EK403_21245</name>
</gene>
<dbReference type="Proteomes" id="UP000289708">
    <property type="component" value="Unassembled WGS sequence"/>
</dbReference>
<protein>
    <submittedName>
        <fullName evidence="1">Uncharacterized protein</fullName>
    </submittedName>
</protein>
<name>A0A4Q0M3Q4_9HYPH</name>
<evidence type="ECO:0000313" key="2">
    <source>
        <dbReference type="Proteomes" id="UP000289708"/>
    </source>
</evidence>
<dbReference type="AlphaFoldDB" id="A0A4Q0M3Q4"/>
<dbReference type="RefSeq" id="WP_128779462.1">
    <property type="nucleotide sequence ID" value="NZ_RYFI01000032.1"/>
</dbReference>
<proteinExistence type="predicted"/>